<dbReference type="EC" id="2.1.1.64" evidence="2"/>
<sequence length="243" mass="27662">MNRVKDHYDRQLADIYNWMSGSPEAAIKRNYELFQLLEVNSAAPGLAIDLGAGSGFQSIPLAELGFSVIAVDFCASLLSQWSTRAEQLSIRTVHDDILNFSQYVEEKAQIIVCMGDTLTHLESLSAVKSILLDSDRTLAKNGKLILTFRDYVSVELQKTQRFIPVRSDDSTILTCFLEYHQDVVEVYDLLYRKEGEQWVFKASSYPKLRLDKNWVCQQLQEIGMQVIRNEIINGMICIVAQKI</sequence>
<evidence type="ECO:0000313" key="3">
    <source>
        <dbReference type="Proteomes" id="UP001576784"/>
    </source>
</evidence>
<dbReference type="SUPFAM" id="SSF53335">
    <property type="entry name" value="S-adenosyl-L-methionine-dependent methyltransferases"/>
    <property type="match status" value="1"/>
</dbReference>
<keyword evidence="2" id="KW-0808">Transferase</keyword>
<proteinExistence type="predicted"/>
<evidence type="ECO:0000259" key="1">
    <source>
        <dbReference type="Pfam" id="PF13649"/>
    </source>
</evidence>
<dbReference type="EC" id="2.1.1.222" evidence="2"/>
<dbReference type="Pfam" id="PF13649">
    <property type="entry name" value="Methyltransf_25"/>
    <property type="match status" value="1"/>
</dbReference>
<dbReference type="EMBL" id="JBHFNR010000271">
    <property type="protein sequence ID" value="MFB2897947.1"/>
    <property type="molecule type" value="Genomic_DNA"/>
</dbReference>
<dbReference type="GO" id="GO:0102208">
    <property type="term" value="F:2-polyprenyl-6-hydroxyphenol methylase activity"/>
    <property type="evidence" value="ECO:0007669"/>
    <property type="project" value="UniProtKB-EC"/>
</dbReference>
<dbReference type="Gene3D" id="3.40.50.150">
    <property type="entry name" value="Vaccinia Virus protein VP39"/>
    <property type="match status" value="1"/>
</dbReference>
<dbReference type="RefSeq" id="WP_413267554.1">
    <property type="nucleotide sequence ID" value="NZ_JBHFNR010000271.1"/>
</dbReference>
<dbReference type="GO" id="GO:0061542">
    <property type="term" value="F:3-demethylubiquinol 3-O-methyltransferase activity"/>
    <property type="evidence" value="ECO:0007669"/>
    <property type="project" value="UniProtKB-EC"/>
</dbReference>
<dbReference type="CDD" id="cd02440">
    <property type="entry name" value="AdoMet_MTases"/>
    <property type="match status" value="1"/>
</dbReference>
<evidence type="ECO:0000313" key="2">
    <source>
        <dbReference type="EMBL" id="MFB2897947.1"/>
    </source>
</evidence>
<dbReference type="Proteomes" id="UP001576784">
    <property type="component" value="Unassembled WGS sequence"/>
</dbReference>
<dbReference type="InterPro" id="IPR041698">
    <property type="entry name" value="Methyltransf_25"/>
</dbReference>
<accession>A0ABV4Y3Q9</accession>
<dbReference type="InterPro" id="IPR029063">
    <property type="entry name" value="SAM-dependent_MTases_sf"/>
</dbReference>
<name>A0ABV4Y3Q9_9CYAN</name>
<keyword evidence="2" id="KW-0489">Methyltransferase</keyword>
<feature type="domain" description="Methyltransferase" evidence="1">
    <location>
        <begin position="48"/>
        <end position="130"/>
    </location>
</feature>
<dbReference type="GO" id="GO:0032259">
    <property type="term" value="P:methylation"/>
    <property type="evidence" value="ECO:0007669"/>
    <property type="project" value="UniProtKB-KW"/>
</dbReference>
<reference evidence="2 3" key="1">
    <citation type="submission" date="2024-09" db="EMBL/GenBank/DDBJ databases">
        <title>Floridaenema gen nov. (Aerosakkonemataceae, Aerosakkonematales ord. nov., Cyanobacteria) from benthic tropical and subtropical fresh waters, with the description of four new species.</title>
        <authorList>
            <person name="Moretto J.A."/>
            <person name="Berthold D.E."/>
            <person name="Lefler F.W."/>
            <person name="Huang I.-S."/>
            <person name="Laughinghouse H. IV."/>
        </authorList>
    </citation>
    <scope>NUCLEOTIDE SEQUENCE [LARGE SCALE GENOMIC DNA]</scope>
    <source>
        <strain evidence="2 3">BLCC-F50</strain>
    </source>
</reference>
<gene>
    <name evidence="2" type="ORF">ACE1CI_33960</name>
</gene>
<comment type="caution">
    <text evidence="2">The sequence shown here is derived from an EMBL/GenBank/DDBJ whole genome shotgun (WGS) entry which is preliminary data.</text>
</comment>
<keyword evidence="3" id="KW-1185">Reference proteome</keyword>
<protein>
    <submittedName>
        <fullName evidence="2">Class I SAM-dependent methyltransferase</fullName>
        <ecNumber evidence="2">2.1.1.222</ecNumber>
        <ecNumber evidence="2">2.1.1.64</ecNumber>
    </submittedName>
</protein>
<organism evidence="2 3">
    <name type="scientific">Floridaenema flaviceps BLCC-F50</name>
    <dbReference type="NCBI Taxonomy" id="3153642"/>
    <lineage>
        <taxon>Bacteria</taxon>
        <taxon>Bacillati</taxon>
        <taxon>Cyanobacteriota</taxon>
        <taxon>Cyanophyceae</taxon>
        <taxon>Oscillatoriophycideae</taxon>
        <taxon>Aerosakkonematales</taxon>
        <taxon>Aerosakkonemataceae</taxon>
        <taxon>Floridanema</taxon>
        <taxon>Floridanema flaviceps</taxon>
    </lineage>
</organism>